<dbReference type="PANTHER" id="PTHR43047">
    <property type="entry name" value="TWO-COMPONENT HISTIDINE PROTEIN KINASE"/>
    <property type="match status" value="1"/>
</dbReference>
<feature type="domain" description="Response regulatory" evidence="8">
    <location>
        <begin position="292"/>
        <end position="403"/>
    </location>
</feature>
<evidence type="ECO:0000313" key="10">
    <source>
        <dbReference type="Proteomes" id="UP000816034"/>
    </source>
</evidence>
<evidence type="ECO:0000256" key="4">
    <source>
        <dbReference type="ARBA" id="ARBA00022679"/>
    </source>
</evidence>
<dbReference type="SMART" id="SM00388">
    <property type="entry name" value="HisKA"/>
    <property type="match status" value="1"/>
</dbReference>
<dbReference type="PROSITE" id="PS50110">
    <property type="entry name" value="RESPONSE_REGULATORY"/>
    <property type="match status" value="1"/>
</dbReference>
<sequence length="406" mass="45582">MTVFLFGFSTITTGIDLKSKVRSLEQTSKQLEEALKAKQTFLRHISHEFRTPCLSSLGSVELLKETTLTEYQRDLVETIASADGILLNLIEDILTLAKIEHEKKLEEKEEIVDTSKYVQEFSLGHCVKMIGNIIKSYSTQFNVNVLVKIDEMTKDIVKLVNGVMEQDVIFKVKDRGVGIPKEKQQVIFEPFSQLHNVNESIYPSSGLGLNTVLHNVTSMRGTIHLESDVGKGSEFTVTLPLEIVSSTSDDSSNERTELEVDHSLKKQLSIQENYLKLFASAEQTVISKSKAKIIIADDNAINRKVIVKLIESLGFETDAVCDGQQLIENIDEKRHKLVITDINMPNLNGIEAARIIRERFKERIKVVALTGDVLADTPSYLFDSVIVKPCHKATLKQCIDLISFED</sequence>
<dbReference type="Gene3D" id="1.10.287.130">
    <property type="match status" value="1"/>
</dbReference>
<dbReference type="EC" id="2.7.13.3" evidence="2"/>
<evidence type="ECO:0000256" key="6">
    <source>
        <dbReference type="PROSITE-ProRule" id="PRU00169"/>
    </source>
</evidence>
<dbReference type="SMART" id="SM00448">
    <property type="entry name" value="REC"/>
    <property type="match status" value="1"/>
</dbReference>
<evidence type="ECO:0000259" key="8">
    <source>
        <dbReference type="PROSITE" id="PS50110"/>
    </source>
</evidence>
<keyword evidence="4" id="KW-0808">Transferase</keyword>
<dbReference type="GO" id="GO:0009927">
    <property type="term" value="F:histidine phosphotransfer kinase activity"/>
    <property type="evidence" value="ECO:0007669"/>
    <property type="project" value="TreeGrafter"/>
</dbReference>
<dbReference type="InterPro" id="IPR011006">
    <property type="entry name" value="CheY-like_superfamily"/>
</dbReference>
<dbReference type="PROSITE" id="PS50109">
    <property type="entry name" value="HIS_KIN"/>
    <property type="match status" value="1"/>
</dbReference>
<comment type="caution">
    <text evidence="9">The sequence shown here is derived from an EMBL/GenBank/DDBJ whole genome shotgun (WGS) entry which is preliminary data.</text>
</comment>
<keyword evidence="3 6" id="KW-0597">Phosphoprotein</keyword>
<comment type="catalytic activity">
    <reaction evidence="1">
        <text>ATP + protein L-histidine = ADP + protein N-phospho-L-histidine.</text>
        <dbReference type="EC" id="2.7.13.3"/>
    </reaction>
</comment>
<organism evidence="9 10">
    <name type="scientific">Naegleria lovaniensis</name>
    <name type="common">Amoeba</name>
    <dbReference type="NCBI Taxonomy" id="51637"/>
    <lineage>
        <taxon>Eukaryota</taxon>
        <taxon>Discoba</taxon>
        <taxon>Heterolobosea</taxon>
        <taxon>Tetramitia</taxon>
        <taxon>Eutetramitia</taxon>
        <taxon>Vahlkampfiidae</taxon>
        <taxon>Naegleria</taxon>
    </lineage>
</organism>
<feature type="modified residue" description="4-aspartylphosphate" evidence="6">
    <location>
        <position position="341"/>
    </location>
</feature>
<dbReference type="Proteomes" id="UP000816034">
    <property type="component" value="Unassembled WGS sequence"/>
</dbReference>
<evidence type="ECO:0000313" key="9">
    <source>
        <dbReference type="EMBL" id="KAG2378204.1"/>
    </source>
</evidence>
<keyword evidence="5" id="KW-0418">Kinase</keyword>
<name>A0AA88GF27_NAELO</name>
<dbReference type="EMBL" id="PYSW02000034">
    <property type="protein sequence ID" value="KAG2378204.1"/>
    <property type="molecule type" value="Genomic_DNA"/>
</dbReference>
<dbReference type="SUPFAM" id="SSF52172">
    <property type="entry name" value="CheY-like"/>
    <property type="match status" value="1"/>
</dbReference>
<dbReference type="InterPro" id="IPR001789">
    <property type="entry name" value="Sig_transdc_resp-reg_receiver"/>
</dbReference>
<dbReference type="InterPro" id="IPR004358">
    <property type="entry name" value="Sig_transdc_His_kin-like_C"/>
</dbReference>
<evidence type="ECO:0000259" key="7">
    <source>
        <dbReference type="PROSITE" id="PS50109"/>
    </source>
</evidence>
<dbReference type="Gene3D" id="3.40.50.2300">
    <property type="match status" value="1"/>
</dbReference>
<evidence type="ECO:0000256" key="1">
    <source>
        <dbReference type="ARBA" id="ARBA00000085"/>
    </source>
</evidence>
<keyword evidence="10" id="KW-1185">Reference proteome</keyword>
<dbReference type="GO" id="GO:0000155">
    <property type="term" value="F:phosphorelay sensor kinase activity"/>
    <property type="evidence" value="ECO:0007669"/>
    <property type="project" value="InterPro"/>
</dbReference>
<dbReference type="Gene3D" id="3.30.565.10">
    <property type="entry name" value="Histidine kinase-like ATPase, C-terminal domain"/>
    <property type="match status" value="1"/>
</dbReference>
<reference evidence="9 10" key="1">
    <citation type="journal article" date="2018" name="BMC Genomics">
        <title>The genome of Naegleria lovaniensis, the basis for a comparative approach to unravel pathogenicity factors of the human pathogenic amoeba N. fowleri.</title>
        <authorList>
            <person name="Liechti N."/>
            <person name="Schurch N."/>
            <person name="Bruggmann R."/>
            <person name="Wittwer M."/>
        </authorList>
    </citation>
    <scope>NUCLEOTIDE SEQUENCE [LARGE SCALE GENOMIC DNA]</scope>
    <source>
        <strain evidence="9 10">ATCC 30569</strain>
    </source>
</reference>
<dbReference type="PANTHER" id="PTHR43047:SF72">
    <property type="entry name" value="OSMOSENSING HISTIDINE PROTEIN KINASE SLN1"/>
    <property type="match status" value="1"/>
</dbReference>
<dbReference type="Pfam" id="PF00512">
    <property type="entry name" value="HisKA"/>
    <property type="match status" value="1"/>
</dbReference>
<dbReference type="InterPro" id="IPR003594">
    <property type="entry name" value="HATPase_dom"/>
</dbReference>
<dbReference type="GeneID" id="68100801"/>
<feature type="domain" description="Histidine kinase" evidence="7">
    <location>
        <begin position="44"/>
        <end position="243"/>
    </location>
</feature>
<gene>
    <name evidence="9" type="ORF">C9374_008347</name>
</gene>
<dbReference type="SUPFAM" id="SSF55874">
    <property type="entry name" value="ATPase domain of HSP90 chaperone/DNA topoisomerase II/histidine kinase"/>
    <property type="match status" value="1"/>
</dbReference>
<dbReference type="AlphaFoldDB" id="A0AA88GF27"/>
<dbReference type="GO" id="GO:0005886">
    <property type="term" value="C:plasma membrane"/>
    <property type="evidence" value="ECO:0007669"/>
    <property type="project" value="TreeGrafter"/>
</dbReference>
<evidence type="ECO:0000256" key="2">
    <source>
        <dbReference type="ARBA" id="ARBA00012438"/>
    </source>
</evidence>
<dbReference type="InterPro" id="IPR005467">
    <property type="entry name" value="His_kinase_dom"/>
</dbReference>
<dbReference type="PRINTS" id="PR00344">
    <property type="entry name" value="BCTRLSENSOR"/>
</dbReference>
<dbReference type="InterPro" id="IPR036890">
    <property type="entry name" value="HATPase_C_sf"/>
</dbReference>
<proteinExistence type="predicted"/>
<accession>A0AA88GF27</accession>
<dbReference type="RefSeq" id="XP_044545466.1">
    <property type="nucleotide sequence ID" value="XM_044698413.1"/>
</dbReference>
<dbReference type="InterPro" id="IPR036097">
    <property type="entry name" value="HisK_dim/P_sf"/>
</dbReference>
<dbReference type="InterPro" id="IPR003661">
    <property type="entry name" value="HisK_dim/P_dom"/>
</dbReference>
<protein>
    <recommendedName>
        <fullName evidence="2">histidine kinase</fullName>
        <ecNumber evidence="2">2.7.13.3</ecNumber>
    </recommendedName>
</protein>
<dbReference type="CDD" id="cd17546">
    <property type="entry name" value="REC_hyHK_CKI1_RcsC-like"/>
    <property type="match status" value="1"/>
</dbReference>
<dbReference type="SMART" id="SM00387">
    <property type="entry name" value="HATPase_c"/>
    <property type="match status" value="1"/>
</dbReference>
<dbReference type="Pfam" id="PF00072">
    <property type="entry name" value="Response_reg"/>
    <property type="match status" value="1"/>
</dbReference>
<evidence type="ECO:0000256" key="3">
    <source>
        <dbReference type="ARBA" id="ARBA00022553"/>
    </source>
</evidence>
<dbReference type="SUPFAM" id="SSF47384">
    <property type="entry name" value="Homodimeric domain of signal transducing histidine kinase"/>
    <property type="match status" value="1"/>
</dbReference>
<evidence type="ECO:0000256" key="5">
    <source>
        <dbReference type="ARBA" id="ARBA00022777"/>
    </source>
</evidence>
<dbReference type="CDD" id="cd00082">
    <property type="entry name" value="HisKA"/>
    <property type="match status" value="1"/>
</dbReference>
<dbReference type="Pfam" id="PF02518">
    <property type="entry name" value="HATPase_c"/>
    <property type="match status" value="1"/>
</dbReference>